<dbReference type="Gene3D" id="3.40.50.300">
    <property type="entry name" value="P-loop containing nucleotide triphosphate hydrolases"/>
    <property type="match status" value="1"/>
</dbReference>
<organism evidence="5 6">
    <name type="scientific">Streptomyces griseoaurantiacus</name>
    <dbReference type="NCBI Taxonomy" id="68213"/>
    <lineage>
        <taxon>Bacteria</taxon>
        <taxon>Bacillati</taxon>
        <taxon>Actinomycetota</taxon>
        <taxon>Actinomycetes</taxon>
        <taxon>Kitasatosporales</taxon>
        <taxon>Streptomycetaceae</taxon>
        <taxon>Streptomyces</taxon>
        <taxon>Streptomyces aurantiacus group</taxon>
    </lineage>
</organism>
<keyword evidence="3" id="KW-0812">Transmembrane</keyword>
<dbReference type="Proteomes" id="UP000198614">
    <property type="component" value="Unassembled WGS sequence"/>
</dbReference>
<dbReference type="InterPro" id="IPR019734">
    <property type="entry name" value="TPR_rpt"/>
</dbReference>
<dbReference type="SUPFAM" id="SSF52540">
    <property type="entry name" value="P-loop containing nucleoside triphosphate hydrolases"/>
    <property type="match status" value="1"/>
</dbReference>
<feature type="repeat" description="TPR" evidence="1">
    <location>
        <begin position="807"/>
        <end position="840"/>
    </location>
</feature>
<feature type="domain" description="NB-ARC" evidence="4">
    <location>
        <begin position="133"/>
        <end position="280"/>
    </location>
</feature>
<reference evidence="5 6" key="1">
    <citation type="submission" date="2016-10" db="EMBL/GenBank/DDBJ databases">
        <authorList>
            <person name="de Groot N.N."/>
        </authorList>
    </citation>
    <scope>NUCLEOTIDE SEQUENCE [LARGE SCALE GENOMIC DNA]</scope>
    <source>
        <strain evidence="5 6">CGMCC 4.1859</strain>
    </source>
</reference>
<feature type="region of interest" description="Disordered" evidence="2">
    <location>
        <begin position="473"/>
        <end position="493"/>
    </location>
</feature>
<dbReference type="SUPFAM" id="SSF48452">
    <property type="entry name" value="TPR-like"/>
    <property type="match status" value="2"/>
</dbReference>
<feature type="transmembrane region" description="Helical" evidence="3">
    <location>
        <begin position="7"/>
        <end position="27"/>
    </location>
</feature>
<evidence type="ECO:0000259" key="4">
    <source>
        <dbReference type="Pfam" id="PF00931"/>
    </source>
</evidence>
<evidence type="ECO:0000256" key="1">
    <source>
        <dbReference type="PROSITE-ProRule" id="PRU00339"/>
    </source>
</evidence>
<keyword evidence="1" id="KW-0802">TPR repeat</keyword>
<sequence length="940" mass="101217">MRSRRGLVVGVVATIGTVTTLLTGLVTNAVSEQDHWPLGLGRLQQHPWASFLLLGVVAAGLATLLTTLDGQRSQGSAPDPRATPGNGSHAPGAALVLRSLPRDTTAFTDRTAELDALVRSVRGAQEAGDTLPVHVIDGMPGVGKTTFAVHAGHLLADRFPDGQLFVNLNGHTTGRSPVRSDEALSSLLTAIGVPTQQIPVGDDTGAVTEARAAMWRSRLSGRKTLLILDNAASYRQYEPLLPGGGDCLVLVTSRRRLVADEEVVLPVRALSPDHAVDLFVRLSARPAETLDLEVLRELVQLCGCLPLGVSLLAARLRHHPSWNAEDLRERLAVARDRLSELRAGERAVAATFDLSIRDLPTERRRFFRRLGAYPGTDLDTFTGAAIGGVPVAVAREYLDGLYDAHLIDEYPGDRYRLHDLLRDYARGLTHGTGLSGPTGQADEGDRMESVETVRRVGTYYLAALTAANAHLVRGGAETPSPPDEAPQAETPAMDSRAAALSWLETERPNILACVRRANDLALYSFVVRLSAAMAPFLRQAGPWDQAVALHRTAAEAARQTGDERALAGAFAELGVVRRFMGSYVEATAALDEAATRYEALGDHLGRADALNQAGIVWYLTADNEASAQAQTQALNLYRQVGHRLGQANALADLGMVRRQTSDFDAAIDAQSDALSIYRELGDRYGEANSLRDMGVIHCLTGAYEQARRLHREAFDLYSTLDDRVHQGYALNELGVVSRLTGDLTGARESHTLALEHFTELGELFGRATSTRHLGTLARLSGDAAAAIRDLEEALRAYRDLGSRGGEAAALTELGAAHSAVGDRDRAAVAFERSLEIEQRLGDRCGEAEILNHWGALLRTHDDMDRAREHFAQALELARAIRCPLEEARALEGIGRCVRTIDGADSHEAVEVLLQAVGVYRQLGLEAAADSIEALLAGQVG</sequence>
<dbReference type="InterPro" id="IPR011990">
    <property type="entry name" value="TPR-like_helical_dom_sf"/>
</dbReference>
<dbReference type="EMBL" id="FNAX01000004">
    <property type="protein sequence ID" value="SDE85046.1"/>
    <property type="molecule type" value="Genomic_DNA"/>
</dbReference>
<dbReference type="PRINTS" id="PR00364">
    <property type="entry name" value="DISEASERSIST"/>
</dbReference>
<dbReference type="PROSITE" id="PS50005">
    <property type="entry name" value="TPR"/>
    <property type="match status" value="1"/>
</dbReference>
<keyword evidence="3" id="KW-0472">Membrane</keyword>
<dbReference type="PANTHER" id="PTHR47691">
    <property type="entry name" value="REGULATOR-RELATED"/>
    <property type="match status" value="1"/>
</dbReference>
<feature type="region of interest" description="Disordered" evidence="2">
    <location>
        <begin position="70"/>
        <end position="92"/>
    </location>
</feature>
<dbReference type="SMART" id="SM00028">
    <property type="entry name" value="TPR"/>
    <property type="match status" value="8"/>
</dbReference>
<dbReference type="NCBIfam" id="NF041717">
    <property type="entry name" value="HaaA_phane_TPR"/>
    <property type="match status" value="1"/>
</dbReference>
<evidence type="ECO:0000313" key="6">
    <source>
        <dbReference type="Proteomes" id="UP000198614"/>
    </source>
</evidence>
<evidence type="ECO:0000256" key="3">
    <source>
        <dbReference type="SAM" id="Phobius"/>
    </source>
</evidence>
<protein>
    <submittedName>
        <fullName evidence="5">Predicted ATPase</fullName>
    </submittedName>
</protein>
<dbReference type="AlphaFoldDB" id="A0A1G7GA89"/>
<dbReference type="Pfam" id="PF00931">
    <property type="entry name" value="NB-ARC"/>
    <property type="match status" value="1"/>
</dbReference>
<accession>A0A1G7GA89</accession>
<gene>
    <name evidence="5" type="ORF">SAMN05216260_104154</name>
</gene>
<evidence type="ECO:0000256" key="2">
    <source>
        <dbReference type="SAM" id="MobiDB-lite"/>
    </source>
</evidence>
<dbReference type="Gene3D" id="1.25.40.10">
    <property type="entry name" value="Tetratricopeptide repeat domain"/>
    <property type="match status" value="2"/>
</dbReference>
<proteinExistence type="predicted"/>
<keyword evidence="3" id="KW-1133">Transmembrane helix</keyword>
<name>A0A1G7GA89_9ACTN</name>
<dbReference type="InterPro" id="IPR002182">
    <property type="entry name" value="NB-ARC"/>
</dbReference>
<dbReference type="GO" id="GO:0043531">
    <property type="term" value="F:ADP binding"/>
    <property type="evidence" value="ECO:0007669"/>
    <property type="project" value="InterPro"/>
</dbReference>
<dbReference type="PANTHER" id="PTHR47691:SF3">
    <property type="entry name" value="HTH-TYPE TRANSCRIPTIONAL REGULATOR RV0890C-RELATED"/>
    <property type="match status" value="1"/>
</dbReference>
<evidence type="ECO:0000313" key="5">
    <source>
        <dbReference type="EMBL" id="SDE85046.1"/>
    </source>
</evidence>
<dbReference type="Pfam" id="PF13424">
    <property type="entry name" value="TPR_12"/>
    <property type="match status" value="3"/>
</dbReference>
<dbReference type="InterPro" id="IPR027417">
    <property type="entry name" value="P-loop_NTPase"/>
</dbReference>